<protein>
    <recommendedName>
        <fullName evidence="1">FBD domain-containing protein</fullName>
    </recommendedName>
</protein>
<name>A0AAP0P7I3_9MAGN</name>
<dbReference type="PANTHER" id="PTHR31900:SF30">
    <property type="entry name" value="SUPERFAMILY PROTEIN, PUTATIVE-RELATED"/>
    <property type="match status" value="1"/>
</dbReference>
<comment type="caution">
    <text evidence="2">The sequence shown here is derived from an EMBL/GenBank/DDBJ whole genome shotgun (WGS) entry which is preliminary data.</text>
</comment>
<dbReference type="PANTHER" id="PTHR31900">
    <property type="entry name" value="F-BOX/RNI SUPERFAMILY PROTEIN-RELATED"/>
    <property type="match status" value="1"/>
</dbReference>
<accession>A0AAP0P7I3</accession>
<dbReference type="AlphaFoldDB" id="A0AAP0P7I3"/>
<dbReference type="EMBL" id="JBBNAG010000005">
    <property type="protein sequence ID" value="KAK9133763.1"/>
    <property type="molecule type" value="Genomic_DNA"/>
</dbReference>
<dbReference type="InterPro" id="IPR006566">
    <property type="entry name" value="FBD"/>
</dbReference>
<evidence type="ECO:0000259" key="1">
    <source>
        <dbReference type="Pfam" id="PF08387"/>
    </source>
</evidence>
<organism evidence="2 3">
    <name type="scientific">Stephania cephalantha</name>
    <dbReference type="NCBI Taxonomy" id="152367"/>
    <lineage>
        <taxon>Eukaryota</taxon>
        <taxon>Viridiplantae</taxon>
        <taxon>Streptophyta</taxon>
        <taxon>Embryophyta</taxon>
        <taxon>Tracheophyta</taxon>
        <taxon>Spermatophyta</taxon>
        <taxon>Magnoliopsida</taxon>
        <taxon>Ranunculales</taxon>
        <taxon>Menispermaceae</taxon>
        <taxon>Menispermoideae</taxon>
        <taxon>Cissampelideae</taxon>
        <taxon>Stephania</taxon>
    </lineage>
</organism>
<sequence length="251" mass="29324">MDETKLRLHAPNLEYFWCGDYLIREYTIVEELSRLDFVAVYFEPEGKDRFVPLEDLNIVEEEREEYLRRATSVVKAVCCASKLRLNAWMLLAAFEPHVVLDQHLQFHNLKYLEVNTWLSRDCVFAIIELMRISPKIENCFLHIIEDSVSEQLLNCDEGIFTSANVVSEEGQWFPKQCILNHLKVIEIHNVIGCMNEFKVLEIILKNAIILEKMIIWTSAKMSTDRKEGLINFSKAPLRIPRATLNIAILFY</sequence>
<dbReference type="Pfam" id="PF08387">
    <property type="entry name" value="FBD"/>
    <property type="match status" value="1"/>
</dbReference>
<gene>
    <name evidence="2" type="ORF">Scep_013291</name>
</gene>
<evidence type="ECO:0000313" key="2">
    <source>
        <dbReference type="EMBL" id="KAK9133763.1"/>
    </source>
</evidence>
<dbReference type="InterPro" id="IPR050232">
    <property type="entry name" value="FBL13/AtMIF1-like"/>
</dbReference>
<reference evidence="2 3" key="1">
    <citation type="submission" date="2024-01" db="EMBL/GenBank/DDBJ databases">
        <title>Genome assemblies of Stephania.</title>
        <authorList>
            <person name="Yang L."/>
        </authorList>
    </citation>
    <scope>NUCLEOTIDE SEQUENCE [LARGE SCALE GENOMIC DNA]</scope>
    <source>
        <strain evidence="2">JXDWG</strain>
        <tissue evidence="2">Leaf</tissue>
    </source>
</reference>
<proteinExistence type="predicted"/>
<dbReference type="Proteomes" id="UP001419268">
    <property type="component" value="Unassembled WGS sequence"/>
</dbReference>
<evidence type="ECO:0000313" key="3">
    <source>
        <dbReference type="Proteomes" id="UP001419268"/>
    </source>
</evidence>
<feature type="domain" description="FBD" evidence="1">
    <location>
        <begin position="176"/>
        <end position="215"/>
    </location>
</feature>
<keyword evidence="3" id="KW-1185">Reference proteome</keyword>